<evidence type="ECO:0000259" key="3">
    <source>
        <dbReference type="SMART" id="SM00482"/>
    </source>
</evidence>
<evidence type="ECO:0000313" key="4">
    <source>
        <dbReference type="EMBL" id="PAV88457.1"/>
    </source>
</evidence>
<dbReference type="Gene3D" id="1.10.150.20">
    <property type="entry name" value="5' to 3' exonuclease, C-terminal subdomain"/>
    <property type="match status" value="1"/>
</dbReference>
<feature type="compositionally biased region" description="Basic and acidic residues" evidence="2">
    <location>
        <begin position="949"/>
        <end position="959"/>
    </location>
</feature>
<evidence type="ECO:0000313" key="5">
    <source>
        <dbReference type="Proteomes" id="UP000218231"/>
    </source>
</evidence>
<dbReference type="InterPro" id="IPR002297">
    <property type="entry name" value="DNA-dir_DNA_pol_A_mt"/>
</dbReference>
<dbReference type="InterPro" id="IPR001098">
    <property type="entry name" value="DNA-dir_DNA_pol_A_palm_dom"/>
</dbReference>
<dbReference type="SUPFAM" id="SSF56672">
    <property type="entry name" value="DNA/RNA polymerases"/>
    <property type="match status" value="1"/>
</dbReference>
<dbReference type="Gene3D" id="3.30.420.390">
    <property type="match status" value="2"/>
</dbReference>
<dbReference type="GO" id="GO:0005760">
    <property type="term" value="C:gamma DNA polymerase complex"/>
    <property type="evidence" value="ECO:0007669"/>
    <property type="project" value="InterPro"/>
</dbReference>
<organism evidence="4 5">
    <name type="scientific">Diploscapter pachys</name>
    <dbReference type="NCBI Taxonomy" id="2018661"/>
    <lineage>
        <taxon>Eukaryota</taxon>
        <taxon>Metazoa</taxon>
        <taxon>Ecdysozoa</taxon>
        <taxon>Nematoda</taxon>
        <taxon>Chromadorea</taxon>
        <taxon>Rhabditida</taxon>
        <taxon>Rhabditina</taxon>
        <taxon>Rhabditomorpha</taxon>
        <taxon>Rhabditoidea</taxon>
        <taxon>Rhabditidae</taxon>
        <taxon>Diploscapter</taxon>
    </lineage>
</organism>
<dbReference type="GO" id="GO:0006264">
    <property type="term" value="P:mitochondrial DNA replication"/>
    <property type="evidence" value="ECO:0007669"/>
    <property type="project" value="TreeGrafter"/>
</dbReference>
<dbReference type="AlphaFoldDB" id="A0A2A2LR73"/>
<comment type="caution">
    <text evidence="4">The sequence shown here is derived from an EMBL/GenBank/DDBJ whole genome shotgun (WGS) entry which is preliminary data.</text>
</comment>
<reference evidence="4 5" key="1">
    <citation type="journal article" date="2017" name="Curr. Biol.">
        <title>Genome architecture and evolution of a unichromosomal asexual nematode.</title>
        <authorList>
            <person name="Fradin H."/>
            <person name="Zegar C."/>
            <person name="Gutwein M."/>
            <person name="Lucas J."/>
            <person name="Kovtun M."/>
            <person name="Corcoran D."/>
            <person name="Baugh L.R."/>
            <person name="Kiontke K."/>
            <person name="Gunsalus K."/>
            <person name="Fitch D.H."/>
            <person name="Piano F."/>
        </authorList>
    </citation>
    <scope>NUCLEOTIDE SEQUENCE [LARGE SCALE GENOMIC DNA]</scope>
    <source>
        <strain evidence="4">PF1309</strain>
    </source>
</reference>
<proteinExistence type="predicted"/>
<dbReference type="Proteomes" id="UP000218231">
    <property type="component" value="Unassembled WGS sequence"/>
</dbReference>
<dbReference type="InterPro" id="IPR012337">
    <property type="entry name" value="RNaseH-like_sf"/>
</dbReference>
<dbReference type="EMBL" id="LIAE01006519">
    <property type="protein sequence ID" value="PAV88457.1"/>
    <property type="molecule type" value="Genomic_DNA"/>
</dbReference>
<dbReference type="InterPro" id="IPR043502">
    <property type="entry name" value="DNA/RNA_pol_sf"/>
</dbReference>
<evidence type="ECO:0000256" key="1">
    <source>
        <dbReference type="ARBA" id="ARBA00031966"/>
    </source>
</evidence>
<dbReference type="GO" id="GO:0003677">
    <property type="term" value="F:DNA binding"/>
    <property type="evidence" value="ECO:0007669"/>
    <property type="project" value="InterPro"/>
</dbReference>
<dbReference type="Pfam" id="PF18136">
    <property type="entry name" value="DNApol_Exo"/>
    <property type="match status" value="1"/>
</dbReference>
<feature type="domain" description="DNA-directed DNA polymerase family A palm" evidence="3">
    <location>
        <begin position="521"/>
        <end position="850"/>
    </location>
</feature>
<dbReference type="PANTHER" id="PTHR10267">
    <property type="entry name" value="DNA POLYMERASE SUBUNIT GAMMA-1"/>
    <property type="match status" value="1"/>
</dbReference>
<dbReference type="FunFam" id="3.30.70.370:FF:000017">
    <property type="entry name" value="Predicted protein"/>
    <property type="match status" value="1"/>
</dbReference>
<name>A0A2A2LR73_9BILA</name>
<feature type="compositionally biased region" description="Polar residues" evidence="2">
    <location>
        <begin position="931"/>
        <end position="945"/>
    </location>
</feature>
<accession>A0A2A2LR73</accession>
<dbReference type="Gene3D" id="3.30.70.370">
    <property type="match status" value="1"/>
</dbReference>
<evidence type="ECO:0000256" key="2">
    <source>
        <dbReference type="SAM" id="MobiDB-lite"/>
    </source>
</evidence>
<keyword evidence="5" id="KW-1185">Reference proteome</keyword>
<gene>
    <name evidence="4" type="ORF">WR25_06030</name>
</gene>
<feature type="region of interest" description="Disordered" evidence="2">
    <location>
        <begin position="928"/>
        <end position="959"/>
    </location>
</feature>
<dbReference type="OrthoDB" id="5588663at2759"/>
<dbReference type="InterPro" id="IPR041336">
    <property type="entry name" value="DNApol_Exo"/>
</dbReference>
<dbReference type="GO" id="GO:0008408">
    <property type="term" value="F:3'-5' exonuclease activity"/>
    <property type="evidence" value="ECO:0007669"/>
    <property type="project" value="TreeGrafter"/>
</dbReference>
<protein>
    <recommendedName>
        <fullName evidence="1">Mitochondrial DNA polymerase catalytic subunit</fullName>
    </recommendedName>
</protein>
<dbReference type="SUPFAM" id="SSF53098">
    <property type="entry name" value="Ribonuclease H-like"/>
    <property type="match status" value="1"/>
</dbReference>
<dbReference type="PRINTS" id="PR00867">
    <property type="entry name" value="DNAPOLG"/>
</dbReference>
<dbReference type="GO" id="GO:0003887">
    <property type="term" value="F:DNA-directed DNA polymerase activity"/>
    <property type="evidence" value="ECO:0007669"/>
    <property type="project" value="InterPro"/>
</dbReference>
<dbReference type="SMART" id="SM00482">
    <property type="entry name" value="POLAc"/>
    <property type="match status" value="1"/>
</dbReference>
<dbReference type="STRING" id="2018661.A0A2A2LR73"/>
<sequence>MKIVFLNFRYSWCSDRLINHTPLPQYFTCNLRDFYVPVAKQGEKNSRIVIGHNVGFDRARTQSPYEKEPTGVLFMDTMAMVASMFGMADHQETMYKTRRAQTDGMDDSDPALSQVGPIEGNSEDQKGDGWIREWKKRVSPKGLADVHKYLYPNKKPLDKQYQNFFVKCSLPDVREKFQILMKYCAHDVLATAQIYAKLMPMFREKIPHPISLAGMVYMGDAYLPINQHWRQFYQKNEKECHELKTEAMRSLITSAKNMIQLIPTKEDAKRDLWFWIEDFSPCTKQCALPSWYQTIFKQAARRETPIENLKPDDITFKTKASCPIFGFVYGPYPMLKIDKFGFGFLVPTTKAVKELPEFIQLEIPSEGEEPFDFPIRKCAEFVRTNLKTVNDVEKSAKPAIDWGDLKFYRLPHSSGLQENVGDMYSKSFYKLFGNLIRPTRNVEYFGSLLKSIQDTKFWDSYSERINEEISAWYEDSPPIEDGAPSQGVIAPAICPAGTVSRRSVHKLWVTLTNATESSRLGTGIKTMVQAPPGYKLVGADVDSQEQWIVSLFGDASQALAKPVSERIAGLTPFSNMMLVGSKNDGTDLHSVVAKQLGISRDLAKISLKYLSKSISDLQTLNYARLYGSGVQHAKQELIKTGKKPQEAIKVAKQLFALTKGELMQWTNIKPEYNDMWFEFAAERGFDGFKNCVVVDGVIYLPHSHSSFRKIADEFELFLMKKLKDKAARGFKINFFYEDIQKDYYLFYGGYESSTFNWLAMHSSSPLPHTPVLKATISTALQPFDSSVPDASNFLSKYKRSIMNWHVQSSAVDFLHLLLVSMRWLCSKYDIPARFVISIHDEVRYLVPKEDAPRLSLALMIAHMHVRAYMSNTVGIEQLPLSVAFFSKVDVDTVLRKEPTLKCENPDGTRPEDGQGWTIEDVLRLTGGSLKRPSTNRIEDQNSGNENGYEDVKEAKRSAI</sequence>
<dbReference type="PANTHER" id="PTHR10267:SF0">
    <property type="entry name" value="DNA POLYMERASE SUBUNIT GAMMA-1"/>
    <property type="match status" value="1"/>
</dbReference>